<reference evidence="2 3" key="1">
    <citation type="submission" date="2018-10" db="EMBL/GenBank/DDBJ databases">
        <title>Genomic Encyclopedia of Archaeal and Bacterial Type Strains, Phase II (KMG-II): from individual species to whole genera.</title>
        <authorList>
            <person name="Goeker M."/>
        </authorList>
    </citation>
    <scope>NUCLEOTIDE SEQUENCE [LARGE SCALE GENOMIC DNA]</scope>
    <source>
        <strain evidence="2 3">DSM 15149</strain>
    </source>
</reference>
<dbReference type="InterPro" id="IPR011083">
    <property type="entry name" value="Phage_tail_collar_dom"/>
</dbReference>
<evidence type="ECO:0000313" key="2">
    <source>
        <dbReference type="EMBL" id="RKS66025.1"/>
    </source>
</evidence>
<dbReference type="InterPro" id="IPR037053">
    <property type="entry name" value="Phage_tail_collar_dom_sf"/>
</dbReference>
<accession>A0ABX9SRE6</accession>
<evidence type="ECO:0000313" key="3">
    <source>
        <dbReference type="Proteomes" id="UP000280955"/>
    </source>
</evidence>
<organism evidence="2 3">
    <name type="scientific">Photorhabdus asymbiotica</name>
    <dbReference type="NCBI Taxonomy" id="291112"/>
    <lineage>
        <taxon>Bacteria</taxon>
        <taxon>Pseudomonadati</taxon>
        <taxon>Pseudomonadota</taxon>
        <taxon>Gammaproteobacteria</taxon>
        <taxon>Enterobacterales</taxon>
        <taxon>Morganellaceae</taxon>
        <taxon>Photorhabdus</taxon>
    </lineage>
</organism>
<evidence type="ECO:0000259" key="1">
    <source>
        <dbReference type="Pfam" id="PF07484"/>
    </source>
</evidence>
<keyword evidence="3" id="KW-1185">Reference proteome</keyword>
<dbReference type="PANTHER" id="PTHR35191">
    <property type="entry name" value="PROPHAGE SIDE TAIL FIBER PROTEIN HOMOLOG STFQ-RELATED"/>
    <property type="match status" value="1"/>
</dbReference>
<dbReference type="Gene3D" id="3.90.1340.10">
    <property type="entry name" value="Phage tail collar domain"/>
    <property type="match status" value="1"/>
</dbReference>
<dbReference type="RefSeq" id="WP_015834123.1">
    <property type="nucleotide sequence ID" value="NC_012962.1"/>
</dbReference>
<sequence length="233" mass="26002">MNRKNDFKAFSISNNANVVSQEGYEESPSLRRGFPPDNITVHLLNKVLRQSSTITSVVANFIATYSNDDVLDDGDIAKLTAQLNKALEQKISNISNIPVGIPVPWPTAIPPEGWIQCNGAVFDKSKFPKLAEAYPNGRLPDLRGEFIRGWDERRGVDNGRKLLSWQEGSALGQYPGDFDAGVAQNIHQRDGITYHDPKQNRYKISSLNSIGTGVDYIRLRPRNIAFNYIVKAE</sequence>
<gene>
    <name evidence="2" type="ORF">BDD30_0302</name>
</gene>
<protein>
    <submittedName>
        <fullName evidence="2">Tail collar domain</fullName>
    </submittedName>
</protein>
<dbReference type="Proteomes" id="UP000280955">
    <property type="component" value="Unassembled WGS sequence"/>
</dbReference>
<dbReference type="SUPFAM" id="SSF88874">
    <property type="entry name" value="Receptor-binding domain of short tail fibre protein gp12"/>
    <property type="match status" value="1"/>
</dbReference>
<dbReference type="InterPro" id="IPR051934">
    <property type="entry name" value="Phage_Tail_Fiber_Structural"/>
</dbReference>
<dbReference type="Pfam" id="PF07484">
    <property type="entry name" value="Collar"/>
    <property type="match status" value="1"/>
</dbReference>
<name>A0ABX9SRE6_9GAMM</name>
<proteinExistence type="predicted"/>
<dbReference type="EMBL" id="RBLJ01000001">
    <property type="protein sequence ID" value="RKS66025.1"/>
    <property type="molecule type" value="Genomic_DNA"/>
</dbReference>
<dbReference type="PANTHER" id="PTHR35191:SF1">
    <property type="entry name" value="PROPHAGE SIDE TAIL FIBER PROTEIN HOMOLOG STFQ-RELATED"/>
    <property type="match status" value="1"/>
</dbReference>
<comment type="caution">
    <text evidence="2">The sequence shown here is derived from an EMBL/GenBank/DDBJ whole genome shotgun (WGS) entry which is preliminary data.</text>
</comment>
<feature type="domain" description="Phage tail collar" evidence="1">
    <location>
        <begin position="100"/>
        <end position="147"/>
    </location>
</feature>